<accession>A0A1W1C375</accession>
<dbReference type="Pfam" id="PF00459">
    <property type="entry name" value="Inositol_P"/>
    <property type="match status" value="1"/>
</dbReference>
<gene>
    <name evidence="1" type="ORF">MNB_SV-6-807</name>
</gene>
<dbReference type="AlphaFoldDB" id="A0A1W1C375"/>
<evidence type="ECO:0000313" key="1">
    <source>
        <dbReference type="EMBL" id="SFV60161.1"/>
    </source>
</evidence>
<dbReference type="EC" id="3.1.3.25" evidence="1"/>
<reference evidence="1" key="1">
    <citation type="submission" date="2016-10" db="EMBL/GenBank/DDBJ databases">
        <authorList>
            <person name="de Groot N.N."/>
        </authorList>
    </citation>
    <scope>NUCLEOTIDE SEQUENCE</scope>
</reference>
<sequence length="252" mass="27545">MNNSFLLSCIKANEEIYQKLKDGYEESYYDMSSVGAGGDVSSGLDLWAESIFVKHLGSFGKIESEESGSIGEGTHTIIIDPIDGSSNALSHFPYFGTSVAKIGADGILDSAVVCNLANGDIFLKELQKPLLQGRLFDTTYNEPIVTPNAHIGLFEKAYAHPNIVSRLDELNLKFRAPGAVALSLAYARTVNYLLFVGSYRIYDFAAGLALCEDLTVIVEEDYVIVSKDKDIASKIDSLVRESLYMNSNVKDN</sequence>
<proteinExistence type="predicted"/>
<keyword evidence="1" id="KW-0378">Hydrolase</keyword>
<name>A0A1W1C375_9ZZZZ</name>
<dbReference type="SUPFAM" id="SSF56655">
    <property type="entry name" value="Carbohydrate phosphatase"/>
    <property type="match status" value="1"/>
</dbReference>
<dbReference type="Gene3D" id="3.30.540.10">
    <property type="entry name" value="Fructose-1,6-Bisphosphatase, subunit A, domain 1"/>
    <property type="match status" value="1"/>
</dbReference>
<dbReference type="InterPro" id="IPR000760">
    <property type="entry name" value="Inositol_monophosphatase-like"/>
</dbReference>
<protein>
    <submittedName>
        <fullName evidence="1">Inositol-1-monophosphatase</fullName>
        <ecNumber evidence="1">3.1.3.25</ecNumber>
    </submittedName>
</protein>
<dbReference type="EMBL" id="FPHC01000057">
    <property type="protein sequence ID" value="SFV60161.1"/>
    <property type="molecule type" value="Genomic_DNA"/>
</dbReference>
<dbReference type="GO" id="GO:0052834">
    <property type="term" value="F:inositol monophosphate phosphatase activity"/>
    <property type="evidence" value="ECO:0007669"/>
    <property type="project" value="UniProtKB-EC"/>
</dbReference>
<organism evidence="1">
    <name type="scientific">hydrothermal vent metagenome</name>
    <dbReference type="NCBI Taxonomy" id="652676"/>
    <lineage>
        <taxon>unclassified sequences</taxon>
        <taxon>metagenomes</taxon>
        <taxon>ecological metagenomes</taxon>
    </lineage>
</organism>